<protein>
    <recommendedName>
        <fullName evidence="2">Gylcosyl hydrolase 115 C-terminal domain-containing protein</fullName>
    </recommendedName>
</protein>
<dbReference type="OrthoDB" id="4849794at2759"/>
<dbReference type="InterPro" id="IPR029018">
    <property type="entry name" value="Hex-like_dom2"/>
</dbReference>
<dbReference type="Gene3D" id="1.20.58.2150">
    <property type="match status" value="1"/>
</dbReference>
<keyword evidence="1" id="KW-0378">Hydrolase</keyword>
<dbReference type="Gene3D" id="2.60.120.1620">
    <property type="match status" value="1"/>
</dbReference>
<sequence length="974" mass="109704">MRQGSFVSFSSRADSRALSLSEACILVDVDDFEGVKIAAQKLSEDFFRVTGSAPPTVRHQAVTDKNGLGQTAIIVGCIESSKILQDLERAGKANFSEIRGRWESFCTSVVDSPVDGCERALVIAGSNKRGAIYAIYALSEQIGVSPWYWWADVPPKQHSEIYALPVTTVSGEPSVRYRGIFINDEAPALTGWVREKFGGYNIQFYKKVFELLLRLRANFLWPAMWPGYPNPGASFFTDDAENQRAADAWGIVVSTSHHEPMQRLANEWLAENPLGTWDWLTNKDKITKFFAEGVKRAKGFESYFTMGMRGEYDTKMPTDDPAAVVADVLRTQRSLIKDVHGREDAVPQLLALYKEVQEQHDSGRLEVPEDVTLLFSDDNFGTIRRLPRGKEAERRGGAGLYYHFEYVGTPRSYKWINSNSLGKTWHQLREAHRKGARQIWVFNVGDVKPLEVPLTFAMSLAWDIDSITANGMPQFMRDLADHTFGPELSADIAQAWHEYDRLASLRRHEHIEPTTFSLVHYDEAENIVHRWKSLLSLAESIYSRCSPEKKAAIFQLVLHPIKASTIFTSLQVTVGKNQLYARQRRTSANLFARRALELFDADFDLSEEYHALLDGKWNHIMCQPHIGFGDTWHAPSRDMISGLCYVQTRQRSNPIMGHMGIMVEGHEGVRPGFVNENSDFTHPSRGDLVPGITLGSMSRYGPHKRWFEVFARGPSAVHWSATVDFTWVRLSKVQGTLVPGEADQRIEVMMNWDDIPETFDEEILIEIRSLEGDFEQVHLPVTGRRIPDSFNGGHVEADGHISMPATACLDPGLSYRILPDVGRSSLGSISLDPAVVQSSDPEWLDYSFFTFGTKAICDLVLYFNMTLYQDQPSDIMQYSFSIDDGPVCVANLLDDNPVRGDPELPSPGEWLTAVQDCVWRKVHPLDREASQSGEHVLRLRLIHTNVILEKIVLDFGGVKESYLGPPPSLHVKDT</sequence>
<dbReference type="Pfam" id="PF15979">
    <property type="entry name" value="Glyco_hydro_115"/>
    <property type="match status" value="1"/>
</dbReference>
<dbReference type="InterPro" id="IPR031924">
    <property type="entry name" value="GH115"/>
</dbReference>
<feature type="domain" description="Gylcosyl hydrolase 115 C-terminal" evidence="2">
    <location>
        <begin position="793"/>
        <end position="966"/>
    </location>
</feature>
<accession>A0A9W8YP69</accession>
<dbReference type="AlphaFoldDB" id="A0A9W8YP69"/>
<keyword evidence="4" id="KW-1185">Reference proteome</keyword>
<evidence type="ECO:0000259" key="2">
    <source>
        <dbReference type="Pfam" id="PF17829"/>
    </source>
</evidence>
<evidence type="ECO:0000256" key="1">
    <source>
        <dbReference type="ARBA" id="ARBA00022801"/>
    </source>
</evidence>
<dbReference type="Gene3D" id="3.30.379.10">
    <property type="entry name" value="Chitobiase/beta-hexosaminidase domain 2-like"/>
    <property type="match status" value="1"/>
</dbReference>
<dbReference type="PANTHER" id="PTHR37842">
    <property type="match status" value="1"/>
</dbReference>
<reference evidence="3" key="1">
    <citation type="submission" date="2022-10" db="EMBL/GenBank/DDBJ databases">
        <title>Tapping the CABI collections for fungal endophytes: first genome assemblies for Collariella, Neodidymelliopsis, Ascochyta clinopodiicola, Didymella pomorum, Didymosphaeria variabile, Neocosmospora piperis and Neocucurbitaria cava.</title>
        <authorList>
            <person name="Hill R."/>
        </authorList>
    </citation>
    <scope>NUCLEOTIDE SEQUENCE</scope>
    <source>
        <strain evidence="3">IMI 355082</strain>
    </source>
</reference>
<dbReference type="PANTHER" id="PTHR37842:SF2">
    <property type="entry name" value="GYLCOSYL HYDROLASE 115 C-TERMINAL DOMAIN-CONTAINING PROTEIN"/>
    <property type="match status" value="1"/>
</dbReference>
<dbReference type="GO" id="GO:0016787">
    <property type="term" value="F:hydrolase activity"/>
    <property type="evidence" value="ECO:0007669"/>
    <property type="project" value="UniProtKB-KW"/>
</dbReference>
<organism evidence="3 4">
    <name type="scientific">Gnomoniopsis smithogilvyi</name>
    <dbReference type="NCBI Taxonomy" id="1191159"/>
    <lineage>
        <taxon>Eukaryota</taxon>
        <taxon>Fungi</taxon>
        <taxon>Dikarya</taxon>
        <taxon>Ascomycota</taxon>
        <taxon>Pezizomycotina</taxon>
        <taxon>Sordariomycetes</taxon>
        <taxon>Sordariomycetidae</taxon>
        <taxon>Diaporthales</taxon>
        <taxon>Gnomoniaceae</taxon>
        <taxon>Gnomoniopsis</taxon>
    </lineage>
</organism>
<dbReference type="InterPro" id="IPR041437">
    <property type="entry name" value="GH115_C"/>
</dbReference>
<evidence type="ECO:0000313" key="4">
    <source>
        <dbReference type="Proteomes" id="UP001140453"/>
    </source>
</evidence>
<name>A0A9W8YP69_9PEZI</name>
<dbReference type="EMBL" id="JAPEVB010000004">
    <property type="protein sequence ID" value="KAJ4388629.1"/>
    <property type="molecule type" value="Genomic_DNA"/>
</dbReference>
<dbReference type="InterPro" id="IPR042301">
    <property type="entry name" value="GH115_sf"/>
</dbReference>
<evidence type="ECO:0000313" key="3">
    <source>
        <dbReference type="EMBL" id="KAJ4388629.1"/>
    </source>
</evidence>
<gene>
    <name evidence="3" type="ORF">N0V93_006088</name>
</gene>
<dbReference type="Proteomes" id="UP001140453">
    <property type="component" value="Unassembled WGS sequence"/>
</dbReference>
<dbReference type="Pfam" id="PF17829">
    <property type="entry name" value="GH115_C"/>
    <property type="match status" value="1"/>
</dbReference>
<comment type="caution">
    <text evidence="3">The sequence shown here is derived from an EMBL/GenBank/DDBJ whole genome shotgun (WGS) entry which is preliminary data.</text>
</comment>
<dbReference type="Gene3D" id="3.20.20.520">
    <property type="entry name" value="Glycosyl hydrolase family 115"/>
    <property type="match status" value="1"/>
</dbReference>
<proteinExistence type="predicted"/>